<dbReference type="PANTHER" id="PTHR45616:SF39">
    <property type="entry name" value="KERATIN, TYPE II CYTOSKELETAL 6A-RELATED"/>
    <property type="match status" value="1"/>
</dbReference>
<evidence type="ECO:0000313" key="3">
    <source>
        <dbReference type="Proteomes" id="UP000694428"/>
    </source>
</evidence>
<reference evidence="2" key="2">
    <citation type="submission" date="2025-09" db="UniProtKB">
        <authorList>
            <consortium name="Ensembl"/>
        </authorList>
    </citation>
    <scope>IDENTIFICATION</scope>
</reference>
<dbReference type="GO" id="GO:0045095">
    <property type="term" value="C:keratin filament"/>
    <property type="evidence" value="ECO:0007669"/>
    <property type="project" value="TreeGrafter"/>
</dbReference>
<accession>A0A8C9L9W6</accession>
<dbReference type="InterPro" id="IPR032444">
    <property type="entry name" value="Keratin_2_head"/>
</dbReference>
<dbReference type="AlphaFoldDB" id="A0A8C9L9W6"/>
<keyword evidence="3" id="KW-1185">Reference proteome</keyword>
<dbReference type="Pfam" id="PF16208">
    <property type="entry name" value="Keratin_2_head"/>
    <property type="match status" value="1"/>
</dbReference>
<feature type="domain" description="Keratin type II head" evidence="1">
    <location>
        <begin position="70"/>
        <end position="137"/>
    </location>
</feature>
<reference evidence="2" key="1">
    <citation type="submission" date="2025-08" db="UniProtKB">
        <authorList>
            <consortium name="Ensembl"/>
        </authorList>
    </citation>
    <scope>IDENTIFICATION</scope>
</reference>
<organism evidence="2 3">
    <name type="scientific">Pavo cristatus</name>
    <name type="common">Indian peafowl</name>
    <name type="synonym">Blue peafowl</name>
    <dbReference type="NCBI Taxonomy" id="9049"/>
    <lineage>
        <taxon>Eukaryota</taxon>
        <taxon>Metazoa</taxon>
        <taxon>Chordata</taxon>
        <taxon>Craniata</taxon>
        <taxon>Vertebrata</taxon>
        <taxon>Euteleostomi</taxon>
        <taxon>Archelosauria</taxon>
        <taxon>Archosauria</taxon>
        <taxon>Dinosauria</taxon>
        <taxon>Saurischia</taxon>
        <taxon>Theropoda</taxon>
        <taxon>Coelurosauria</taxon>
        <taxon>Aves</taxon>
        <taxon>Neognathae</taxon>
        <taxon>Galloanserae</taxon>
        <taxon>Galliformes</taxon>
        <taxon>Phasianidae</taxon>
        <taxon>Phasianinae</taxon>
        <taxon>Pavo</taxon>
    </lineage>
</organism>
<proteinExistence type="predicted"/>
<dbReference type="Proteomes" id="UP000694428">
    <property type="component" value="Unplaced"/>
</dbReference>
<dbReference type="GO" id="GO:0030280">
    <property type="term" value="F:structural constituent of skin epidermis"/>
    <property type="evidence" value="ECO:0007669"/>
    <property type="project" value="TreeGrafter"/>
</dbReference>
<dbReference type="GO" id="GO:0005615">
    <property type="term" value="C:extracellular space"/>
    <property type="evidence" value="ECO:0007669"/>
    <property type="project" value="TreeGrafter"/>
</dbReference>
<sequence length="205" mass="20987">FTERKGLKGLTGFSAASAFIPSACSTGFVSRSMAQGGSCGTAAGYGGFGGGFGSRSLYSVGGCKRISLAGRGSGFYGPAGLGAGTGISCGFGGAFGFGGGMGGPGFPAVPTRGIQEVSVNQSLLKPLNLAIDPSIQGIRKEEKEQIQTLNNKFASFIDKVSHEISWLCRADSSVEKHKAGQAVSPSAMLLLMHSQFYQQQPGNKT</sequence>
<dbReference type="SUPFAM" id="SSF64593">
    <property type="entry name" value="Intermediate filament protein, coiled coil region"/>
    <property type="match status" value="1"/>
</dbReference>
<name>A0A8C9L9W6_PAVCR</name>
<evidence type="ECO:0000259" key="1">
    <source>
        <dbReference type="Pfam" id="PF16208"/>
    </source>
</evidence>
<dbReference type="GO" id="GO:0031424">
    <property type="term" value="P:keratinization"/>
    <property type="evidence" value="ECO:0007669"/>
    <property type="project" value="TreeGrafter"/>
</dbReference>
<evidence type="ECO:0000313" key="2">
    <source>
        <dbReference type="Ensembl" id="ENSPSTP00000012766.1"/>
    </source>
</evidence>
<protein>
    <recommendedName>
        <fullName evidence="1">Keratin type II head domain-containing protein</fullName>
    </recommendedName>
</protein>
<dbReference type="PANTHER" id="PTHR45616">
    <property type="entry name" value="GATA-TYPE DOMAIN-CONTAINING PROTEIN"/>
    <property type="match status" value="1"/>
</dbReference>
<dbReference type="Ensembl" id="ENSPSTT00000013388.1">
    <property type="protein sequence ID" value="ENSPSTP00000012766.1"/>
    <property type="gene ID" value="ENSPSTG00000009009.1"/>
</dbReference>
<dbReference type="GO" id="GO:0045109">
    <property type="term" value="P:intermediate filament organization"/>
    <property type="evidence" value="ECO:0007669"/>
    <property type="project" value="TreeGrafter"/>
</dbReference>